<keyword evidence="6" id="KW-0238">DNA-binding</keyword>
<dbReference type="InterPro" id="IPR004143">
    <property type="entry name" value="BPL_LPL_catalytic"/>
</dbReference>
<dbReference type="RefSeq" id="WP_120353206.1">
    <property type="nucleotide sequence ID" value="NZ_RAQO01000002.1"/>
</dbReference>
<dbReference type="Gene3D" id="3.30.930.10">
    <property type="entry name" value="Bira Bifunctional Protein, Domain 2"/>
    <property type="match status" value="1"/>
</dbReference>
<keyword evidence="1 6" id="KW-0436">Ligase</keyword>
<accession>A0A420EL13</accession>
<feature type="binding site" evidence="6">
    <location>
        <position position="111"/>
    </location>
    <ligand>
        <name>biotin</name>
        <dbReference type="ChEBI" id="CHEBI:57586"/>
    </ligand>
</feature>
<dbReference type="PANTHER" id="PTHR12835:SF5">
    <property type="entry name" value="BIOTIN--PROTEIN LIGASE"/>
    <property type="match status" value="1"/>
</dbReference>
<comment type="catalytic activity">
    <reaction evidence="5 6">
        <text>biotin + L-lysyl-[protein] + ATP = N(6)-biotinyl-L-lysyl-[protein] + AMP + diphosphate + H(+)</text>
        <dbReference type="Rhea" id="RHEA:11756"/>
        <dbReference type="Rhea" id="RHEA-COMP:9752"/>
        <dbReference type="Rhea" id="RHEA-COMP:10505"/>
        <dbReference type="ChEBI" id="CHEBI:15378"/>
        <dbReference type="ChEBI" id="CHEBI:29969"/>
        <dbReference type="ChEBI" id="CHEBI:30616"/>
        <dbReference type="ChEBI" id="CHEBI:33019"/>
        <dbReference type="ChEBI" id="CHEBI:57586"/>
        <dbReference type="ChEBI" id="CHEBI:83144"/>
        <dbReference type="ChEBI" id="CHEBI:456215"/>
        <dbReference type="EC" id="6.3.4.15"/>
    </reaction>
</comment>
<dbReference type="Pfam" id="PF08279">
    <property type="entry name" value="HTH_11"/>
    <property type="match status" value="1"/>
</dbReference>
<dbReference type="SUPFAM" id="SSF55681">
    <property type="entry name" value="Class II aaRS and biotin synthetases"/>
    <property type="match status" value="1"/>
</dbReference>
<name>A0A420EL13_9ALTE</name>
<dbReference type="AlphaFoldDB" id="A0A420EL13"/>
<feature type="binding site" evidence="6">
    <location>
        <begin position="88"/>
        <end position="90"/>
    </location>
    <ligand>
        <name>biotin</name>
        <dbReference type="ChEBI" id="CHEBI:57586"/>
    </ligand>
</feature>
<dbReference type="InterPro" id="IPR045864">
    <property type="entry name" value="aa-tRNA-synth_II/BPL/LPL"/>
</dbReference>
<dbReference type="SUPFAM" id="SSF46785">
    <property type="entry name" value="Winged helix' DNA-binding domain"/>
    <property type="match status" value="1"/>
</dbReference>
<dbReference type="HAMAP" id="MF_00978">
    <property type="entry name" value="Bifunct_BirA"/>
    <property type="match status" value="1"/>
</dbReference>
<evidence type="ECO:0000256" key="1">
    <source>
        <dbReference type="ARBA" id="ARBA00022598"/>
    </source>
</evidence>
<evidence type="ECO:0000256" key="3">
    <source>
        <dbReference type="ARBA" id="ARBA00022840"/>
    </source>
</evidence>
<keyword evidence="6" id="KW-0804">Transcription</keyword>
<keyword evidence="2 6" id="KW-0547">Nucleotide-binding</keyword>
<dbReference type="CDD" id="cd16442">
    <property type="entry name" value="BPL"/>
    <property type="match status" value="1"/>
</dbReference>
<feature type="binding site" evidence="6">
    <location>
        <position position="182"/>
    </location>
    <ligand>
        <name>biotin</name>
        <dbReference type="ChEBI" id="CHEBI:57586"/>
    </ligand>
</feature>
<dbReference type="Gene3D" id="1.10.10.10">
    <property type="entry name" value="Winged helix-like DNA-binding domain superfamily/Winged helix DNA-binding domain"/>
    <property type="match status" value="1"/>
</dbReference>
<keyword evidence="6" id="KW-0678">Repressor</keyword>
<dbReference type="InterPro" id="IPR003142">
    <property type="entry name" value="BPL_C"/>
</dbReference>
<dbReference type="InterPro" id="IPR004408">
    <property type="entry name" value="Biotin_CoA_COase_ligase"/>
</dbReference>
<keyword evidence="6" id="KW-0805">Transcription regulation</keyword>
<dbReference type="GO" id="GO:0006355">
    <property type="term" value="P:regulation of DNA-templated transcription"/>
    <property type="evidence" value="ECO:0007669"/>
    <property type="project" value="UniProtKB-UniRule"/>
</dbReference>
<dbReference type="GO" id="GO:0005524">
    <property type="term" value="F:ATP binding"/>
    <property type="evidence" value="ECO:0007669"/>
    <property type="project" value="UniProtKB-UniRule"/>
</dbReference>
<keyword evidence="9" id="KW-1185">Reference proteome</keyword>
<dbReference type="InterPro" id="IPR030855">
    <property type="entry name" value="Bifunct_BirA"/>
</dbReference>
<dbReference type="Gene3D" id="2.30.30.100">
    <property type="match status" value="1"/>
</dbReference>
<dbReference type="InterPro" id="IPR036388">
    <property type="entry name" value="WH-like_DNA-bd_sf"/>
</dbReference>
<protein>
    <recommendedName>
        <fullName evidence="6">Bifunctional ligase/repressor BirA</fullName>
    </recommendedName>
    <alternativeName>
        <fullName evidence="6">Biotin operon repressor</fullName>
    </alternativeName>
    <alternativeName>
        <fullName evidence="6">Biotin--[acetyl-CoA-carboxylase] ligase</fullName>
        <ecNumber evidence="6">6.3.4.15</ecNumber>
    </alternativeName>
    <alternativeName>
        <fullName evidence="6">Biotin--protein ligase</fullName>
    </alternativeName>
    <alternativeName>
        <fullName evidence="6">Biotin-[acetyl-CoA carboxylase] synthetase</fullName>
    </alternativeName>
</protein>
<dbReference type="EMBL" id="RAQO01000002">
    <property type="protein sequence ID" value="RKF21402.1"/>
    <property type="molecule type" value="Genomic_DNA"/>
</dbReference>
<reference evidence="8 9" key="1">
    <citation type="submission" date="2018-09" db="EMBL/GenBank/DDBJ databases">
        <authorList>
            <person name="Wang Z."/>
        </authorList>
    </citation>
    <scope>NUCLEOTIDE SEQUENCE [LARGE SCALE GENOMIC DNA]</scope>
    <source>
        <strain evidence="8 9">ALS 81</strain>
    </source>
</reference>
<gene>
    <name evidence="6 8" type="primary">birA</name>
    <name evidence="8" type="ORF">DBZ36_01775</name>
</gene>
<dbReference type="GO" id="GO:0003677">
    <property type="term" value="F:DNA binding"/>
    <property type="evidence" value="ECO:0007669"/>
    <property type="project" value="UniProtKB-UniRule"/>
</dbReference>
<proteinExistence type="inferred from homology"/>
<dbReference type="SUPFAM" id="SSF50037">
    <property type="entry name" value="C-terminal domain of transcriptional repressors"/>
    <property type="match status" value="1"/>
</dbReference>
<dbReference type="InterPro" id="IPR036390">
    <property type="entry name" value="WH_DNA-bd_sf"/>
</dbReference>
<dbReference type="GO" id="GO:0004077">
    <property type="term" value="F:biotin--[biotin carboxyl-carrier protein] ligase activity"/>
    <property type="evidence" value="ECO:0007669"/>
    <property type="project" value="UniProtKB-UniRule"/>
</dbReference>
<evidence type="ECO:0000313" key="9">
    <source>
        <dbReference type="Proteomes" id="UP000286482"/>
    </source>
</evidence>
<sequence length="320" mass="34997">MQSDMAFKLVRHLNQGQFVSGEALALELGISRTTIANYIHDLEQTGLEIFKVKGKGYRLATPLSLLEESRISAEIAPHPLKLFHSIDSTNAWLMANKDACPPGQIVVAEHQSAGRGRRGRNWLTPYASQLCLSLLWQIDDGIEAAMGLSLVVGIACAQALRDQGYNDVGLKWPNDIYANGEKLGGILVEMVGQADGRLQLIIGVGINVQLPLSAYSQIDQKICDLQSLKTETVDRNACLIAIVNQVHNQLSLFLAQGFSPFAKVWPEFDCFASLPVYLQFSNGKKKSGYAHGIDQQGNFLLNEAGQINAYLAGEVSLRSQ</sequence>
<dbReference type="GO" id="GO:0005737">
    <property type="term" value="C:cytoplasm"/>
    <property type="evidence" value="ECO:0007669"/>
    <property type="project" value="TreeGrafter"/>
</dbReference>
<dbReference type="PANTHER" id="PTHR12835">
    <property type="entry name" value="BIOTIN PROTEIN LIGASE"/>
    <property type="match status" value="1"/>
</dbReference>
<dbReference type="EC" id="6.3.4.15" evidence="6"/>
<dbReference type="Proteomes" id="UP000286482">
    <property type="component" value="Unassembled WGS sequence"/>
</dbReference>
<keyword evidence="4 6" id="KW-0092">Biotin</keyword>
<keyword evidence="3 6" id="KW-0067">ATP-binding</keyword>
<feature type="DNA-binding region" description="H-T-H motif" evidence="6">
    <location>
        <begin position="21"/>
        <end position="40"/>
    </location>
</feature>
<dbReference type="Pfam" id="PF02237">
    <property type="entry name" value="BPL_C"/>
    <property type="match status" value="1"/>
</dbReference>
<dbReference type="OrthoDB" id="9807064at2"/>
<comment type="caution">
    <text evidence="8">The sequence shown here is derived from an EMBL/GenBank/DDBJ whole genome shotgun (WGS) entry which is preliminary data.</text>
</comment>
<feature type="binding site" evidence="6">
    <location>
        <begin position="115"/>
        <end position="117"/>
    </location>
    <ligand>
        <name>biotin</name>
        <dbReference type="ChEBI" id="CHEBI:57586"/>
    </ligand>
</feature>
<dbReference type="InterPro" id="IPR013196">
    <property type="entry name" value="HTH_11"/>
</dbReference>
<feature type="domain" description="BPL/LPL catalytic" evidence="7">
    <location>
        <begin position="67"/>
        <end position="254"/>
    </location>
</feature>
<dbReference type="PROSITE" id="PS51733">
    <property type="entry name" value="BPL_LPL_CATALYTIC"/>
    <property type="match status" value="1"/>
</dbReference>
<dbReference type="NCBIfam" id="TIGR00121">
    <property type="entry name" value="birA_ligase"/>
    <property type="match status" value="1"/>
</dbReference>
<organism evidence="8 9">
    <name type="scientific">Alginatibacterium sediminis</name>
    <dbReference type="NCBI Taxonomy" id="2164068"/>
    <lineage>
        <taxon>Bacteria</taxon>
        <taxon>Pseudomonadati</taxon>
        <taxon>Pseudomonadota</taxon>
        <taxon>Gammaproteobacteria</taxon>
        <taxon>Alteromonadales</taxon>
        <taxon>Alteromonadaceae</taxon>
        <taxon>Alginatibacterium</taxon>
    </lineage>
</organism>
<evidence type="ECO:0000259" key="7">
    <source>
        <dbReference type="PROSITE" id="PS51733"/>
    </source>
</evidence>
<evidence type="ECO:0000256" key="4">
    <source>
        <dbReference type="ARBA" id="ARBA00023267"/>
    </source>
</evidence>
<evidence type="ECO:0000256" key="6">
    <source>
        <dbReference type="HAMAP-Rule" id="MF_00978"/>
    </source>
</evidence>
<dbReference type="Pfam" id="PF03099">
    <property type="entry name" value="BPL_LplA_LipB"/>
    <property type="match status" value="1"/>
</dbReference>
<dbReference type="InterPro" id="IPR008988">
    <property type="entry name" value="Transcriptional_repressor_C"/>
</dbReference>
<evidence type="ECO:0000313" key="8">
    <source>
        <dbReference type="EMBL" id="RKF21402.1"/>
    </source>
</evidence>
<dbReference type="NCBIfam" id="NF008847">
    <property type="entry name" value="PRK11886.1-2"/>
    <property type="match status" value="1"/>
</dbReference>
<evidence type="ECO:0000256" key="5">
    <source>
        <dbReference type="ARBA" id="ARBA00047846"/>
    </source>
</evidence>
<comment type="function">
    <text evidence="6">Acts both as a biotin--[acetyl-CoA-carboxylase] ligase and a biotin-operon repressor. In the presence of ATP, BirA activates biotin to form the BirA-biotinyl-5'-adenylate (BirA-bio-5'-AMP or holoBirA) complex. HoloBirA can either transfer the biotinyl moiety to the biotin carboxyl carrier protein (BCCP) subunit of acetyl-CoA carboxylase, or bind to the biotin operator site and inhibit transcription of the operon.</text>
</comment>
<evidence type="ECO:0000256" key="2">
    <source>
        <dbReference type="ARBA" id="ARBA00022741"/>
    </source>
</evidence>
<comment type="similarity">
    <text evidence="6">Belongs to the biotin--protein ligase family.</text>
</comment>